<keyword evidence="4" id="KW-0378">Hydrolase</keyword>
<dbReference type="CDD" id="cd00374">
    <property type="entry name" value="RNase_T2"/>
    <property type="match status" value="1"/>
</dbReference>
<evidence type="ECO:0000256" key="2">
    <source>
        <dbReference type="RuleBase" id="RU004328"/>
    </source>
</evidence>
<dbReference type="GO" id="GO:0005576">
    <property type="term" value="C:extracellular region"/>
    <property type="evidence" value="ECO:0007669"/>
    <property type="project" value="TreeGrafter"/>
</dbReference>
<dbReference type="GO" id="GO:0003723">
    <property type="term" value="F:RNA binding"/>
    <property type="evidence" value="ECO:0007669"/>
    <property type="project" value="InterPro"/>
</dbReference>
<comment type="similarity">
    <text evidence="1 2">Belongs to the RNase T2 family.</text>
</comment>
<dbReference type="AlphaFoldDB" id="C1LEP6"/>
<dbReference type="EMBL" id="FN317443">
    <property type="protein sequence ID" value="CAX73174.1"/>
    <property type="molecule type" value="mRNA"/>
</dbReference>
<dbReference type="EC" id="3.1.27.1" evidence="4"/>
<feature type="signal peptide" evidence="3">
    <location>
        <begin position="1"/>
        <end position="20"/>
    </location>
</feature>
<feature type="chain" id="PRO_5002909963" evidence="3">
    <location>
        <begin position="21"/>
        <end position="271"/>
    </location>
</feature>
<protein>
    <submittedName>
        <fullName evidence="4">Ribonuclease S-4</fullName>
        <ecNumber evidence="4">3.1.27.1</ecNumber>
    </submittedName>
</protein>
<dbReference type="InterPro" id="IPR001568">
    <property type="entry name" value="RNase_T2-like"/>
</dbReference>
<dbReference type="GO" id="GO:0033897">
    <property type="term" value="F:ribonuclease T2 activity"/>
    <property type="evidence" value="ECO:0007669"/>
    <property type="project" value="InterPro"/>
</dbReference>
<reference evidence="4" key="1">
    <citation type="journal article" date="2009" name="Nature">
        <title>The Schistosoma japonicum genome reveals features of host-parasite interplay.</title>
        <authorList>
            <person name="Liu F."/>
            <person name="Zhou Y."/>
            <person name="Wang Z.Q."/>
            <person name="Lu G."/>
            <person name="Zheng H."/>
            <person name="Brindley P.J."/>
            <person name="McManus D.P."/>
            <person name="Blair D."/>
            <person name="Zhang Q.H."/>
            <person name="Zhong Y."/>
            <person name="Wang S."/>
            <person name="Han Z.G."/>
            <person name="Chen Z."/>
        </authorList>
    </citation>
    <scope>NUCLEOTIDE SEQUENCE</scope>
    <source>
        <strain evidence="4">Anhui</strain>
    </source>
</reference>
<dbReference type="GO" id="GO:0016787">
    <property type="term" value="F:hydrolase activity"/>
    <property type="evidence" value="ECO:0007669"/>
    <property type="project" value="UniProtKB-KW"/>
</dbReference>
<evidence type="ECO:0000313" key="4">
    <source>
        <dbReference type="EMBL" id="CAX73174.1"/>
    </source>
</evidence>
<evidence type="ECO:0000256" key="1">
    <source>
        <dbReference type="ARBA" id="ARBA00007469"/>
    </source>
</evidence>
<dbReference type="SUPFAM" id="SSF55895">
    <property type="entry name" value="Ribonuclease Rh-like"/>
    <property type="match status" value="1"/>
</dbReference>
<proteinExistence type="evidence at transcript level"/>
<name>C1LEP6_SCHJA</name>
<keyword evidence="3" id="KW-0732">Signal</keyword>
<dbReference type="InterPro" id="IPR036430">
    <property type="entry name" value="RNase_T2-like_sf"/>
</dbReference>
<sequence>MHSISLYLIVFTFVTTLNVAYNQVVENVNWDYLQFVLAWPPSYCSTHECQLNPNLRNFTIRGLWATNNPYNPLENCTGERFHFQNLSDIQSELSNAWPDLKRSTCAKGRWKKEWELHGRCTVDDPSIATQHGYFEVSLMQKYKYDVLKVLEFQGIKPDSSALIGELQFTDILQQAYNHRVSLRCRRFPGLKPTHMYIKQGVKHVRQPLKQDSNHEVQIQQLDAGILCFPPQLQLRDCPYDFGGKNRCPSGFVFAQFNHSFDSNEIPNSGDC</sequence>
<dbReference type="Pfam" id="PF00445">
    <property type="entry name" value="Ribonuclease_T2"/>
    <property type="match status" value="1"/>
</dbReference>
<evidence type="ECO:0000256" key="3">
    <source>
        <dbReference type="SAM" id="SignalP"/>
    </source>
</evidence>
<dbReference type="Gene3D" id="3.90.730.10">
    <property type="entry name" value="Ribonuclease T2-like"/>
    <property type="match status" value="1"/>
</dbReference>
<accession>C1LEP6</accession>
<dbReference type="PANTHER" id="PTHR11240">
    <property type="entry name" value="RIBONUCLEASE T2"/>
    <property type="match status" value="1"/>
</dbReference>
<reference evidence="4" key="2">
    <citation type="submission" date="2009-03" db="EMBL/GenBank/DDBJ databases">
        <authorList>
            <person name="Gang L."/>
        </authorList>
    </citation>
    <scope>NUCLEOTIDE SEQUENCE</scope>
    <source>
        <strain evidence="4">Anhui</strain>
    </source>
</reference>
<dbReference type="GO" id="GO:0006401">
    <property type="term" value="P:RNA catabolic process"/>
    <property type="evidence" value="ECO:0007669"/>
    <property type="project" value="TreeGrafter"/>
</dbReference>
<organism evidence="4">
    <name type="scientific">Schistosoma japonicum</name>
    <name type="common">Blood fluke</name>
    <dbReference type="NCBI Taxonomy" id="6182"/>
    <lineage>
        <taxon>Eukaryota</taxon>
        <taxon>Metazoa</taxon>
        <taxon>Spiralia</taxon>
        <taxon>Lophotrochozoa</taxon>
        <taxon>Platyhelminthes</taxon>
        <taxon>Trematoda</taxon>
        <taxon>Digenea</taxon>
        <taxon>Strigeidida</taxon>
        <taxon>Schistosomatoidea</taxon>
        <taxon>Schistosomatidae</taxon>
        <taxon>Schistosoma</taxon>
    </lineage>
</organism>
<dbReference type="PANTHER" id="PTHR11240:SF22">
    <property type="entry name" value="RIBONUCLEASE T2"/>
    <property type="match status" value="1"/>
</dbReference>